<keyword evidence="1" id="KW-0472">Membrane</keyword>
<accession>A0A934WZP0</accession>
<dbReference type="EMBL" id="JAEQBW010000006">
    <property type="protein sequence ID" value="MBK6266178.1"/>
    <property type="molecule type" value="Genomic_DNA"/>
</dbReference>
<name>A0A934WZP0_9BACT</name>
<reference evidence="2" key="1">
    <citation type="submission" date="2021-01" db="EMBL/GenBank/DDBJ databases">
        <title>Marivirga aurantiaca sp. nov., isolated from intertidal surface sediments.</title>
        <authorList>
            <person name="Zhang M."/>
        </authorList>
    </citation>
    <scope>NUCLEOTIDE SEQUENCE</scope>
    <source>
        <strain evidence="2">S37H4</strain>
    </source>
</reference>
<protein>
    <submittedName>
        <fullName evidence="2">Uncharacterized protein</fullName>
    </submittedName>
</protein>
<proteinExistence type="predicted"/>
<keyword evidence="3" id="KW-1185">Reference proteome</keyword>
<evidence type="ECO:0000256" key="1">
    <source>
        <dbReference type="SAM" id="Phobius"/>
    </source>
</evidence>
<comment type="caution">
    <text evidence="2">The sequence shown here is derived from an EMBL/GenBank/DDBJ whole genome shotgun (WGS) entry which is preliminary data.</text>
</comment>
<dbReference type="Proteomes" id="UP000611723">
    <property type="component" value="Unassembled WGS sequence"/>
</dbReference>
<gene>
    <name evidence="2" type="ORF">JKA74_14125</name>
</gene>
<dbReference type="RefSeq" id="WP_201431858.1">
    <property type="nucleotide sequence ID" value="NZ_JAEQBW010000006.1"/>
</dbReference>
<sequence>MKSFKKTLRRIGFIVLIILAAVGVGFFGGIPLPKPTKKEDTIEMIVEMEESVKDDEIVSDYFNQE</sequence>
<evidence type="ECO:0000313" key="3">
    <source>
        <dbReference type="Proteomes" id="UP000611723"/>
    </source>
</evidence>
<keyword evidence="1" id="KW-0812">Transmembrane</keyword>
<organism evidence="2 3">
    <name type="scientific">Marivirga aurantiaca</name>
    <dbReference type="NCBI Taxonomy" id="2802615"/>
    <lineage>
        <taxon>Bacteria</taxon>
        <taxon>Pseudomonadati</taxon>
        <taxon>Bacteroidota</taxon>
        <taxon>Cytophagia</taxon>
        <taxon>Cytophagales</taxon>
        <taxon>Marivirgaceae</taxon>
        <taxon>Marivirga</taxon>
    </lineage>
</organism>
<dbReference type="AlphaFoldDB" id="A0A934WZP0"/>
<evidence type="ECO:0000313" key="2">
    <source>
        <dbReference type="EMBL" id="MBK6266178.1"/>
    </source>
</evidence>
<feature type="transmembrane region" description="Helical" evidence="1">
    <location>
        <begin position="12"/>
        <end position="30"/>
    </location>
</feature>
<keyword evidence="1" id="KW-1133">Transmembrane helix</keyword>